<dbReference type="CDD" id="cd00531">
    <property type="entry name" value="NTF2_like"/>
    <property type="match status" value="1"/>
</dbReference>
<dbReference type="Gene3D" id="3.10.450.50">
    <property type="match status" value="1"/>
</dbReference>
<evidence type="ECO:0000313" key="3">
    <source>
        <dbReference type="EMBL" id="QBF81988.1"/>
    </source>
</evidence>
<dbReference type="Proteomes" id="UP000291106">
    <property type="component" value="Chromosome"/>
</dbReference>
<evidence type="ECO:0000259" key="2">
    <source>
        <dbReference type="Pfam" id="PF13577"/>
    </source>
</evidence>
<dbReference type="AlphaFoldDB" id="A0A411PEU0"/>
<evidence type="ECO:0000313" key="4">
    <source>
        <dbReference type="Proteomes" id="UP000291106"/>
    </source>
</evidence>
<feature type="chain" id="PRO_5019454309" evidence="1">
    <location>
        <begin position="17"/>
        <end position="215"/>
    </location>
</feature>
<dbReference type="KEGG" id="smai:EXU30_04200"/>
<accession>A0A411PEU0</accession>
<dbReference type="Pfam" id="PF13577">
    <property type="entry name" value="SnoaL_4"/>
    <property type="match status" value="1"/>
</dbReference>
<dbReference type="InterPro" id="IPR037401">
    <property type="entry name" value="SnoaL-like"/>
</dbReference>
<reference evidence="3 4" key="1">
    <citation type="submission" date="2019-02" db="EMBL/GenBank/DDBJ databases">
        <title>Shewanella sp. D4-2 isolated from Dokdo Island.</title>
        <authorList>
            <person name="Baek K."/>
        </authorList>
    </citation>
    <scope>NUCLEOTIDE SEQUENCE [LARGE SCALE GENOMIC DNA]</scope>
    <source>
        <strain evidence="3 4">D4-2</strain>
    </source>
</reference>
<keyword evidence="1" id="KW-0732">Signal</keyword>
<evidence type="ECO:0000256" key="1">
    <source>
        <dbReference type="SAM" id="SignalP"/>
    </source>
</evidence>
<feature type="domain" description="SnoaL-like" evidence="2">
    <location>
        <begin position="35"/>
        <end position="178"/>
    </location>
</feature>
<dbReference type="SUPFAM" id="SSF54427">
    <property type="entry name" value="NTF2-like"/>
    <property type="match status" value="1"/>
</dbReference>
<keyword evidence="4" id="KW-1185">Reference proteome</keyword>
<organism evidence="3 4">
    <name type="scientific">Shewanella maritima</name>
    <dbReference type="NCBI Taxonomy" id="2520507"/>
    <lineage>
        <taxon>Bacteria</taxon>
        <taxon>Pseudomonadati</taxon>
        <taxon>Pseudomonadota</taxon>
        <taxon>Gammaproteobacteria</taxon>
        <taxon>Alteromonadales</taxon>
        <taxon>Shewanellaceae</taxon>
        <taxon>Shewanella</taxon>
    </lineage>
</organism>
<name>A0A411PEU0_9GAMM</name>
<proteinExistence type="predicted"/>
<feature type="signal peptide" evidence="1">
    <location>
        <begin position="1"/>
        <end position="16"/>
    </location>
</feature>
<sequence length="215" mass="23462">MVLGLILGVASMSANAKTSVKTNTSATELTTPSMAEATIARNLASYAVLADQNAFAYLGRLFAPKVTVDYTALWGGEPQSLTREALMQQWAGFLPGFDVTYHQVSDIKVELDQDNATNAKATMRFSASHFIKDAGNRDKADANGVSVKEHEDKGFWQVAGRYHFTLTQIDGDWLITSVTLTEPSEQGSREVLAIAPERAATNLAKRQTKLVDYQN</sequence>
<dbReference type="InterPro" id="IPR032710">
    <property type="entry name" value="NTF2-like_dom_sf"/>
</dbReference>
<dbReference type="OrthoDB" id="5464938at2"/>
<dbReference type="EMBL" id="CP036200">
    <property type="protein sequence ID" value="QBF81988.1"/>
    <property type="molecule type" value="Genomic_DNA"/>
</dbReference>
<protein>
    <submittedName>
        <fullName evidence="3">Nuclear transport factor 2 family protein</fullName>
    </submittedName>
</protein>
<gene>
    <name evidence="3" type="ORF">EXU30_04200</name>
</gene>